<gene>
    <name evidence="1" type="ORF">CIRG_09439</name>
</gene>
<reference evidence="2" key="1">
    <citation type="journal article" date="2010" name="Genome Res.">
        <title>Population genomic sequencing of Coccidioides fungi reveals recent hybridization and transposon control.</title>
        <authorList>
            <person name="Neafsey D.E."/>
            <person name="Barker B.M."/>
            <person name="Sharpton T.J."/>
            <person name="Stajich J.E."/>
            <person name="Park D.J."/>
            <person name="Whiston E."/>
            <person name="Hung C.-Y."/>
            <person name="McMahan C."/>
            <person name="White J."/>
            <person name="Sykes S."/>
            <person name="Heiman D."/>
            <person name="Young S."/>
            <person name="Zeng Q."/>
            <person name="Abouelleil A."/>
            <person name="Aftuck L."/>
            <person name="Bessette D."/>
            <person name="Brown A."/>
            <person name="FitzGerald M."/>
            <person name="Lui A."/>
            <person name="Macdonald J.P."/>
            <person name="Priest M."/>
            <person name="Orbach M.J."/>
            <person name="Galgiani J.N."/>
            <person name="Kirkland T.N."/>
            <person name="Cole G.T."/>
            <person name="Birren B.W."/>
            <person name="Henn M.R."/>
            <person name="Taylor J.W."/>
            <person name="Rounsley S.D."/>
        </authorList>
    </citation>
    <scope>NUCLEOTIDE SEQUENCE [LARGE SCALE GENOMIC DNA]</scope>
    <source>
        <strain evidence="2">RMSCC 2394</strain>
    </source>
</reference>
<organism evidence="1 2">
    <name type="scientific">Coccidioides immitis RMSCC 2394</name>
    <dbReference type="NCBI Taxonomy" id="404692"/>
    <lineage>
        <taxon>Eukaryota</taxon>
        <taxon>Fungi</taxon>
        <taxon>Dikarya</taxon>
        <taxon>Ascomycota</taxon>
        <taxon>Pezizomycotina</taxon>
        <taxon>Eurotiomycetes</taxon>
        <taxon>Eurotiomycetidae</taxon>
        <taxon>Onygenales</taxon>
        <taxon>Onygenaceae</taxon>
        <taxon>Coccidioides</taxon>
    </lineage>
</organism>
<dbReference type="Proteomes" id="UP000054565">
    <property type="component" value="Unassembled WGS sequence"/>
</dbReference>
<evidence type="ECO:0000313" key="1">
    <source>
        <dbReference type="EMBL" id="KMP09268.1"/>
    </source>
</evidence>
<sequence length="47" mass="5035">MAPQQGSNAKYAVGEFLIDFLTLKPELEKALKSVPMSSGATQDHVGE</sequence>
<evidence type="ECO:0000313" key="2">
    <source>
        <dbReference type="Proteomes" id="UP000054565"/>
    </source>
</evidence>
<proteinExistence type="predicted"/>
<accession>A0A0J6YQL8</accession>
<name>A0A0J6YQL8_COCIT</name>
<protein>
    <submittedName>
        <fullName evidence="1">Uncharacterized protein</fullName>
    </submittedName>
</protein>
<dbReference type="EMBL" id="DS028099">
    <property type="protein sequence ID" value="KMP09268.1"/>
    <property type="molecule type" value="Genomic_DNA"/>
</dbReference>
<dbReference type="AlphaFoldDB" id="A0A0J6YQL8"/>